<evidence type="ECO:0000313" key="8">
    <source>
        <dbReference type="Proteomes" id="UP000007110"/>
    </source>
</evidence>
<feature type="transmembrane region" description="Helical" evidence="6">
    <location>
        <begin position="55"/>
        <end position="75"/>
    </location>
</feature>
<comment type="similarity">
    <text evidence="2 6">Belongs to the tetraspanin (TM4SF) family.</text>
</comment>
<comment type="subcellular location">
    <subcellularLocation>
        <location evidence="1 6">Membrane</location>
        <topology evidence="1 6">Multi-pass membrane protein</topology>
    </subcellularLocation>
</comment>
<dbReference type="EnsemblMetazoa" id="XM_030989372">
    <property type="protein sequence ID" value="XP_030845232"/>
    <property type="gene ID" value="LOC593609"/>
</dbReference>
<feature type="transmembrane region" description="Helical" evidence="6">
    <location>
        <begin position="208"/>
        <end position="228"/>
    </location>
</feature>
<dbReference type="OrthoDB" id="432835at2759"/>
<reference evidence="8" key="1">
    <citation type="submission" date="2015-02" db="EMBL/GenBank/DDBJ databases">
        <title>Genome sequencing for Strongylocentrotus purpuratus.</title>
        <authorList>
            <person name="Murali S."/>
            <person name="Liu Y."/>
            <person name="Vee V."/>
            <person name="English A."/>
            <person name="Wang M."/>
            <person name="Skinner E."/>
            <person name="Han Y."/>
            <person name="Muzny D.M."/>
            <person name="Worley K.C."/>
            <person name="Gibbs R.A."/>
        </authorList>
    </citation>
    <scope>NUCLEOTIDE SEQUENCE</scope>
</reference>
<dbReference type="RefSeq" id="XP_030845232.1">
    <property type="nucleotide sequence ID" value="XM_030989372.1"/>
</dbReference>
<evidence type="ECO:0000256" key="3">
    <source>
        <dbReference type="ARBA" id="ARBA00022692"/>
    </source>
</evidence>
<dbReference type="InterPro" id="IPR008952">
    <property type="entry name" value="Tetraspanin_EC2_sf"/>
</dbReference>
<dbReference type="KEGG" id="spu:593609"/>
<feature type="transmembrane region" description="Helical" evidence="6">
    <location>
        <begin position="12"/>
        <end position="35"/>
    </location>
</feature>
<dbReference type="SUPFAM" id="SSF48652">
    <property type="entry name" value="Tetraspanin"/>
    <property type="match status" value="1"/>
</dbReference>
<dbReference type="Gene3D" id="1.10.1450.10">
    <property type="entry name" value="Tetraspanin"/>
    <property type="match status" value="1"/>
</dbReference>
<keyword evidence="8" id="KW-1185">Reference proteome</keyword>
<evidence type="ECO:0000256" key="4">
    <source>
        <dbReference type="ARBA" id="ARBA00022989"/>
    </source>
</evidence>
<feature type="transmembrane region" description="Helical" evidence="6">
    <location>
        <begin position="82"/>
        <end position="106"/>
    </location>
</feature>
<evidence type="ECO:0000256" key="5">
    <source>
        <dbReference type="ARBA" id="ARBA00023136"/>
    </source>
</evidence>
<dbReference type="InterPro" id="IPR000301">
    <property type="entry name" value="Tetraspanin_animals"/>
</dbReference>
<dbReference type="GO" id="GO:0005886">
    <property type="term" value="C:plasma membrane"/>
    <property type="evidence" value="ECO:0000318"/>
    <property type="project" value="GO_Central"/>
</dbReference>
<dbReference type="AlphaFoldDB" id="A0A7M7P2E1"/>
<dbReference type="PANTHER" id="PTHR19282:SF519">
    <property type="entry name" value="TETRASPANIN"/>
    <property type="match status" value="1"/>
</dbReference>
<keyword evidence="3 6" id="KW-0812">Transmembrane</keyword>
<evidence type="ECO:0000256" key="6">
    <source>
        <dbReference type="RuleBase" id="RU361218"/>
    </source>
</evidence>
<protein>
    <recommendedName>
        <fullName evidence="6">Tetraspanin</fullName>
    </recommendedName>
</protein>
<organism evidence="7 8">
    <name type="scientific">Strongylocentrotus purpuratus</name>
    <name type="common">Purple sea urchin</name>
    <dbReference type="NCBI Taxonomy" id="7668"/>
    <lineage>
        <taxon>Eukaryota</taxon>
        <taxon>Metazoa</taxon>
        <taxon>Echinodermata</taxon>
        <taxon>Eleutherozoa</taxon>
        <taxon>Echinozoa</taxon>
        <taxon>Echinoidea</taxon>
        <taxon>Euechinoidea</taxon>
        <taxon>Echinacea</taxon>
        <taxon>Camarodonta</taxon>
        <taxon>Echinidea</taxon>
        <taxon>Strongylocentrotidae</taxon>
        <taxon>Strongylocentrotus</taxon>
    </lineage>
</organism>
<accession>A0A7M7P2E1</accession>
<keyword evidence="5 6" id="KW-0472">Membrane</keyword>
<dbReference type="InterPro" id="IPR018499">
    <property type="entry name" value="Tetraspanin/Peripherin"/>
</dbReference>
<dbReference type="PANTHER" id="PTHR19282">
    <property type="entry name" value="TETRASPANIN"/>
    <property type="match status" value="1"/>
</dbReference>
<evidence type="ECO:0000313" key="7">
    <source>
        <dbReference type="EnsemblMetazoa" id="XP_030845232"/>
    </source>
</evidence>
<evidence type="ECO:0000256" key="1">
    <source>
        <dbReference type="ARBA" id="ARBA00004141"/>
    </source>
</evidence>
<reference evidence="7" key="2">
    <citation type="submission" date="2021-01" db="UniProtKB">
        <authorList>
            <consortium name="EnsemblMetazoa"/>
        </authorList>
    </citation>
    <scope>IDENTIFICATION</scope>
</reference>
<dbReference type="FunFam" id="1.10.1450.10:FF:000066">
    <property type="entry name" value="Tetraspanin"/>
    <property type="match status" value="1"/>
</dbReference>
<keyword evidence="4 6" id="KW-1133">Transmembrane helix</keyword>
<name>A0A7M7P2E1_STRPU</name>
<dbReference type="InParanoid" id="A0A7M7P2E1"/>
<dbReference type="PIRSF" id="PIRSF002419">
    <property type="entry name" value="Tetraspanin"/>
    <property type="match status" value="1"/>
</dbReference>
<dbReference type="GeneID" id="593609"/>
<dbReference type="OMA" id="MQNFLLC"/>
<dbReference type="Proteomes" id="UP000007110">
    <property type="component" value="Unassembled WGS sequence"/>
</dbReference>
<evidence type="ECO:0000256" key="2">
    <source>
        <dbReference type="ARBA" id="ARBA00006840"/>
    </source>
</evidence>
<dbReference type="Pfam" id="PF00335">
    <property type="entry name" value="Tetraspanin"/>
    <property type="match status" value="1"/>
</dbReference>
<dbReference type="PRINTS" id="PR00259">
    <property type="entry name" value="TMFOUR"/>
</dbReference>
<proteinExistence type="inferred from homology"/>
<sequence>MRGNINCTKYMLIAFNVLFFVVGGAILGAGAHLHIKEGPFMTLLPSMPFLNVANVMIFAGIVILVVSFIGGYGAIKEHQCLLLTYFVFMVLVFILEVTAGGLGFVYRWQVAKYVANEMRAGGLAKYNTPGEGGLTKAWDKLQSTLACCGVFNDTDWANTANGMFLPRQTPDSCCLFAAPGCGKDVNSEKFIRGCKGAIIMELESKAHVVGIACIIVAIFQIFGIGLAYTMWKSVSDRAGGNYV</sequence>